<dbReference type="RefSeq" id="WP_345449480.1">
    <property type="nucleotide sequence ID" value="NZ_BAABKK010000012.1"/>
</dbReference>
<evidence type="ECO:0000313" key="2">
    <source>
        <dbReference type="Proteomes" id="UP001500200"/>
    </source>
</evidence>
<keyword evidence="2" id="KW-1185">Reference proteome</keyword>
<organism evidence="1 2">
    <name type="scientific">Arthrobacter gyeryongensis</name>
    <dbReference type="NCBI Taxonomy" id="1650592"/>
    <lineage>
        <taxon>Bacteria</taxon>
        <taxon>Bacillati</taxon>
        <taxon>Actinomycetota</taxon>
        <taxon>Actinomycetes</taxon>
        <taxon>Micrococcales</taxon>
        <taxon>Micrococcaceae</taxon>
        <taxon>Arthrobacter</taxon>
    </lineage>
</organism>
<protein>
    <submittedName>
        <fullName evidence="1">Uncharacterized protein</fullName>
    </submittedName>
</protein>
<comment type="caution">
    <text evidence="1">The sequence shown here is derived from an EMBL/GenBank/DDBJ whole genome shotgun (WGS) entry which is preliminary data.</text>
</comment>
<gene>
    <name evidence="1" type="ORF">GCM10023346_22660</name>
</gene>
<dbReference type="Proteomes" id="UP001500200">
    <property type="component" value="Unassembled WGS sequence"/>
</dbReference>
<name>A0ABP9SDR3_9MICC</name>
<accession>A0ABP9SDR3</accession>
<sequence length="945" mass="104822">MNGFKTPTSEEVRQALRRIPTLQLRRVFFEGNNNPMWVRPLAAAGAFNSPPEPVAGDDGYIRESYWPEIDYLTRMAEIVPEDVVEVLRSLSASGNSWVRRAMFEIGAKIPAVHAALLVPMIIEWGAGRLGWRTDPRSQVSMVKNLLDDEQAKAGVRLANLLFRPRQGGEHKEVAVGLEEYWYTEELPRVVDSLGAAALRTVMPWLVEYEQLRGSVTDEFDASGLSRSAIGTRDHSYPSIEHALIDAVRDAAIDGIAATPEASITLISRPSILLLRRITLFAAAEALSRMSQEGRETAPIVSPAKALLFEPLSSDDSCRVEFAQLVKAIASVAPDELKDLPAIIRAGPFGSSTALRERLRRQEDDEDSLDERVRERTATWQHRLLAAIGSESLPPELQQKLSELDSEFGVIELPLAPDIGSSSWSGPTSPSTQDELSAMNSEELAAHLESWRAGDGWRGPTHEGQGRELTTLISTKPLALRGIANLIDRLRPTYLRALLSGWEAAIKAGITPDWDQLVIVTLAVLERTEPSPFPPEGNDFDDDRDYRHAKHAGIGLLEEAAKKREDFVVPERVMEQLAEILISATENDEAWREYSEADSGSGMDPLTTSLNWRWSISVRGLANLLTHGSGSPWYSEALSALERELKRPDQRGASRAVMGESLAKLYNNALEWLKANLTKLFGGNEGISVGQQVALTTALATHRYHKDVFELLREPLSAALRLDEPIAVGWKGQFKPNDQIGQWIVGAFLSGDVDLNDSLVQDFFALVSPETRGKTLGHIAWQFMHMKSADTDITQRLGELWDHRVAHVREHPEDTAELGDFYWFVKSGKYAPAWWLPRLIEAAELHGDLNSHGMVGEILADAAPAYPRESLDALQLLLRQEYDPDGRRYDLTEHAAPAVIAAGFSSKDEQLKKDARGFMNALGARGYLELEQRVQAMLEPPRKSDA</sequence>
<proteinExistence type="predicted"/>
<dbReference type="EMBL" id="BAABKK010000012">
    <property type="protein sequence ID" value="GAA5194649.1"/>
    <property type="molecule type" value="Genomic_DNA"/>
</dbReference>
<reference evidence="2" key="1">
    <citation type="journal article" date="2019" name="Int. J. Syst. Evol. Microbiol.">
        <title>The Global Catalogue of Microorganisms (GCM) 10K type strain sequencing project: providing services to taxonomists for standard genome sequencing and annotation.</title>
        <authorList>
            <consortium name="The Broad Institute Genomics Platform"/>
            <consortium name="The Broad Institute Genome Sequencing Center for Infectious Disease"/>
            <person name="Wu L."/>
            <person name="Ma J."/>
        </authorList>
    </citation>
    <scope>NUCLEOTIDE SEQUENCE [LARGE SCALE GENOMIC DNA]</scope>
    <source>
        <strain evidence="2">JCM 18514</strain>
    </source>
</reference>
<evidence type="ECO:0000313" key="1">
    <source>
        <dbReference type="EMBL" id="GAA5194649.1"/>
    </source>
</evidence>